<evidence type="ECO:0000256" key="1">
    <source>
        <dbReference type="SAM" id="MobiDB-lite"/>
    </source>
</evidence>
<feature type="compositionally biased region" description="Basic and acidic residues" evidence="1">
    <location>
        <begin position="1"/>
        <end position="11"/>
    </location>
</feature>
<keyword evidence="3" id="KW-1185">Reference proteome</keyword>
<feature type="compositionally biased region" description="Polar residues" evidence="1">
    <location>
        <begin position="12"/>
        <end position="27"/>
    </location>
</feature>
<organism evidence="2 3">
    <name type="scientific">Portunus trituberculatus</name>
    <name type="common">Swimming crab</name>
    <name type="synonym">Neptunus trituberculatus</name>
    <dbReference type="NCBI Taxonomy" id="210409"/>
    <lineage>
        <taxon>Eukaryota</taxon>
        <taxon>Metazoa</taxon>
        <taxon>Ecdysozoa</taxon>
        <taxon>Arthropoda</taxon>
        <taxon>Crustacea</taxon>
        <taxon>Multicrustacea</taxon>
        <taxon>Malacostraca</taxon>
        <taxon>Eumalacostraca</taxon>
        <taxon>Eucarida</taxon>
        <taxon>Decapoda</taxon>
        <taxon>Pleocyemata</taxon>
        <taxon>Brachyura</taxon>
        <taxon>Eubrachyura</taxon>
        <taxon>Portunoidea</taxon>
        <taxon>Portunidae</taxon>
        <taxon>Portuninae</taxon>
        <taxon>Portunus</taxon>
    </lineage>
</organism>
<proteinExistence type="predicted"/>
<feature type="region of interest" description="Disordered" evidence="1">
    <location>
        <begin position="1"/>
        <end position="38"/>
    </location>
</feature>
<dbReference type="EMBL" id="VSRR010029654">
    <property type="protein sequence ID" value="MPC69574.1"/>
    <property type="molecule type" value="Genomic_DNA"/>
</dbReference>
<protein>
    <submittedName>
        <fullName evidence="2">Uncharacterized protein</fullName>
    </submittedName>
</protein>
<evidence type="ECO:0000313" key="3">
    <source>
        <dbReference type="Proteomes" id="UP000324222"/>
    </source>
</evidence>
<dbReference type="AlphaFoldDB" id="A0A5B7HM16"/>
<comment type="caution">
    <text evidence="2">The sequence shown here is derived from an EMBL/GenBank/DDBJ whole genome shotgun (WGS) entry which is preliminary data.</text>
</comment>
<reference evidence="2 3" key="1">
    <citation type="submission" date="2019-05" db="EMBL/GenBank/DDBJ databases">
        <title>Another draft genome of Portunus trituberculatus and its Hox gene families provides insights of decapod evolution.</title>
        <authorList>
            <person name="Jeong J.-H."/>
            <person name="Song I."/>
            <person name="Kim S."/>
            <person name="Choi T."/>
            <person name="Kim D."/>
            <person name="Ryu S."/>
            <person name="Kim W."/>
        </authorList>
    </citation>
    <scope>NUCLEOTIDE SEQUENCE [LARGE SCALE GENOMIC DNA]</scope>
    <source>
        <tissue evidence="2">Muscle</tissue>
    </source>
</reference>
<gene>
    <name evidence="2" type="ORF">E2C01_063803</name>
</gene>
<name>A0A5B7HM16_PORTR</name>
<sequence>MWRGTDCERTGNEGTRQPECGSSNFRQSLEGEGGKGTRKWSLEAGVIGGEEDPSLEEGGETGLRRKVKTCGEGLGERDHEAEF</sequence>
<accession>A0A5B7HM16</accession>
<evidence type="ECO:0000313" key="2">
    <source>
        <dbReference type="EMBL" id="MPC69574.1"/>
    </source>
</evidence>
<dbReference type="Proteomes" id="UP000324222">
    <property type="component" value="Unassembled WGS sequence"/>
</dbReference>